<dbReference type="PANTHER" id="PTHR13832">
    <property type="entry name" value="PROTEIN PHOSPHATASE 2C"/>
    <property type="match status" value="1"/>
</dbReference>
<dbReference type="SUPFAM" id="SSF81606">
    <property type="entry name" value="PP2C-like"/>
    <property type="match status" value="1"/>
</dbReference>
<dbReference type="OrthoDB" id="420076at2759"/>
<dbReference type="InterPro" id="IPR015655">
    <property type="entry name" value="PP2C"/>
</dbReference>
<dbReference type="InterPro" id="IPR001932">
    <property type="entry name" value="PPM-type_phosphatase-like_dom"/>
</dbReference>
<dbReference type="RefSeq" id="XP_007765046.1">
    <property type="nucleotide sequence ID" value="XM_007766856.1"/>
</dbReference>
<dbReference type="PROSITE" id="PS51746">
    <property type="entry name" value="PPM_2"/>
    <property type="match status" value="1"/>
</dbReference>
<dbReference type="Proteomes" id="UP000053558">
    <property type="component" value="Unassembled WGS sequence"/>
</dbReference>
<dbReference type="Gene3D" id="3.60.40.10">
    <property type="entry name" value="PPM-type phosphatase domain"/>
    <property type="match status" value="1"/>
</dbReference>
<evidence type="ECO:0000313" key="4">
    <source>
        <dbReference type="Proteomes" id="UP000053558"/>
    </source>
</evidence>
<feature type="compositionally biased region" description="Low complexity" evidence="1">
    <location>
        <begin position="384"/>
        <end position="394"/>
    </location>
</feature>
<proteinExistence type="predicted"/>
<dbReference type="GO" id="GO:0004741">
    <property type="term" value="F:[pyruvate dehydrogenase (acetyl-transferring)]-phosphatase activity"/>
    <property type="evidence" value="ECO:0007669"/>
    <property type="project" value="TreeGrafter"/>
</dbReference>
<accession>A0A5M3N2J3</accession>
<feature type="compositionally biased region" description="Basic and acidic residues" evidence="1">
    <location>
        <begin position="36"/>
        <end position="45"/>
    </location>
</feature>
<dbReference type="EMBL" id="JH711574">
    <property type="protein sequence ID" value="EIW85610.1"/>
    <property type="molecule type" value="Genomic_DNA"/>
</dbReference>
<dbReference type="AlphaFoldDB" id="A0A5M3N2J3"/>
<reference evidence="4" key="1">
    <citation type="journal article" date="2012" name="Science">
        <title>The Paleozoic origin of enzymatic lignin decomposition reconstructed from 31 fungal genomes.</title>
        <authorList>
            <person name="Floudas D."/>
            <person name="Binder M."/>
            <person name="Riley R."/>
            <person name="Barry K."/>
            <person name="Blanchette R.A."/>
            <person name="Henrissat B."/>
            <person name="Martinez A.T."/>
            <person name="Otillar R."/>
            <person name="Spatafora J.W."/>
            <person name="Yadav J.S."/>
            <person name="Aerts A."/>
            <person name="Benoit I."/>
            <person name="Boyd A."/>
            <person name="Carlson A."/>
            <person name="Copeland A."/>
            <person name="Coutinho P.M."/>
            <person name="de Vries R.P."/>
            <person name="Ferreira P."/>
            <person name="Findley K."/>
            <person name="Foster B."/>
            <person name="Gaskell J."/>
            <person name="Glotzer D."/>
            <person name="Gorecki P."/>
            <person name="Heitman J."/>
            <person name="Hesse C."/>
            <person name="Hori C."/>
            <person name="Igarashi K."/>
            <person name="Jurgens J.A."/>
            <person name="Kallen N."/>
            <person name="Kersten P."/>
            <person name="Kohler A."/>
            <person name="Kuees U."/>
            <person name="Kumar T.K.A."/>
            <person name="Kuo A."/>
            <person name="LaButti K."/>
            <person name="Larrondo L.F."/>
            <person name="Lindquist E."/>
            <person name="Ling A."/>
            <person name="Lombard V."/>
            <person name="Lucas S."/>
            <person name="Lundell T."/>
            <person name="Martin R."/>
            <person name="McLaughlin D.J."/>
            <person name="Morgenstern I."/>
            <person name="Morin E."/>
            <person name="Murat C."/>
            <person name="Nagy L.G."/>
            <person name="Nolan M."/>
            <person name="Ohm R.A."/>
            <person name="Patyshakuliyeva A."/>
            <person name="Rokas A."/>
            <person name="Ruiz-Duenas F.J."/>
            <person name="Sabat G."/>
            <person name="Salamov A."/>
            <person name="Samejima M."/>
            <person name="Schmutz J."/>
            <person name="Slot J.C."/>
            <person name="St John F."/>
            <person name="Stenlid J."/>
            <person name="Sun H."/>
            <person name="Sun S."/>
            <person name="Syed K."/>
            <person name="Tsang A."/>
            <person name="Wiebenga A."/>
            <person name="Young D."/>
            <person name="Pisabarro A."/>
            <person name="Eastwood D.C."/>
            <person name="Martin F."/>
            <person name="Cullen D."/>
            <person name="Grigoriev I.V."/>
            <person name="Hibbett D.S."/>
        </authorList>
    </citation>
    <scope>NUCLEOTIDE SEQUENCE [LARGE SCALE GENOMIC DNA]</scope>
    <source>
        <strain evidence="4">RWD-64-598 SS2</strain>
    </source>
</reference>
<name>A0A5M3N2J3_CONPW</name>
<protein>
    <submittedName>
        <fullName evidence="3">Protein serine threonine phosphatase 2C</fullName>
    </submittedName>
</protein>
<evidence type="ECO:0000259" key="2">
    <source>
        <dbReference type="PROSITE" id="PS51746"/>
    </source>
</evidence>
<keyword evidence="4" id="KW-1185">Reference proteome</keyword>
<dbReference type="KEGG" id="cput:CONPUDRAFT_162777"/>
<dbReference type="PANTHER" id="PTHR13832:SF792">
    <property type="entry name" value="GM14286P"/>
    <property type="match status" value="1"/>
</dbReference>
<dbReference type="GeneID" id="19204777"/>
<feature type="region of interest" description="Disordered" evidence="1">
    <location>
        <begin position="685"/>
        <end position="709"/>
    </location>
</feature>
<evidence type="ECO:0000256" key="1">
    <source>
        <dbReference type="SAM" id="MobiDB-lite"/>
    </source>
</evidence>
<feature type="domain" description="PPM-type phosphatase" evidence="2">
    <location>
        <begin position="99"/>
        <end position="522"/>
    </location>
</feature>
<feature type="compositionally biased region" description="Low complexity" evidence="1">
    <location>
        <begin position="695"/>
        <end position="707"/>
    </location>
</feature>
<comment type="caution">
    <text evidence="3">The sequence shown here is derived from an EMBL/GenBank/DDBJ whole genome shotgun (WGS) entry which is preliminary data.</text>
</comment>
<feature type="compositionally biased region" description="Gly residues" evidence="1">
    <location>
        <begin position="395"/>
        <end position="411"/>
    </location>
</feature>
<dbReference type="Pfam" id="PF00481">
    <property type="entry name" value="PP2C"/>
    <property type="match status" value="1"/>
</dbReference>
<feature type="region of interest" description="Disordered" evidence="1">
    <location>
        <begin position="381"/>
        <end position="416"/>
    </location>
</feature>
<dbReference type="SMART" id="SM00332">
    <property type="entry name" value="PP2Cc"/>
    <property type="match status" value="1"/>
</dbReference>
<dbReference type="GO" id="GO:0005739">
    <property type="term" value="C:mitochondrion"/>
    <property type="evidence" value="ECO:0007669"/>
    <property type="project" value="TreeGrafter"/>
</dbReference>
<feature type="region of interest" description="Disordered" evidence="1">
    <location>
        <begin position="948"/>
        <end position="967"/>
    </location>
</feature>
<evidence type="ECO:0000313" key="3">
    <source>
        <dbReference type="EMBL" id="EIW85610.1"/>
    </source>
</evidence>
<dbReference type="Gene3D" id="1.20.1280.50">
    <property type="match status" value="1"/>
</dbReference>
<feature type="region of interest" description="Disordered" evidence="1">
    <location>
        <begin position="1"/>
        <end position="67"/>
    </location>
</feature>
<gene>
    <name evidence="3" type="ORF">CONPUDRAFT_162777</name>
</gene>
<dbReference type="CDD" id="cd00143">
    <property type="entry name" value="PP2Cc"/>
    <property type="match status" value="1"/>
</dbReference>
<organism evidence="3 4">
    <name type="scientific">Coniophora puteana (strain RWD-64-598)</name>
    <name type="common">Brown rot fungus</name>
    <dbReference type="NCBI Taxonomy" id="741705"/>
    <lineage>
        <taxon>Eukaryota</taxon>
        <taxon>Fungi</taxon>
        <taxon>Dikarya</taxon>
        <taxon>Basidiomycota</taxon>
        <taxon>Agaricomycotina</taxon>
        <taxon>Agaricomycetes</taxon>
        <taxon>Agaricomycetidae</taxon>
        <taxon>Boletales</taxon>
        <taxon>Coniophorineae</taxon>
        <taxon>Coniophoraceae</taxon>
        <taxon>Coniophora</taxon>
    </lineage>
</organism>
<sequence length="967" mass="105518">MRDAMRRSDTNFTGATPPQEVRKEHLRGDKHKRTGKGHDEGKDDDGGVVWSTDIPGSRSDPEDADWPRPYTLLDRAAIFRTMAASADPSRTQLGGGGRRADAVNFQPWGGPEASQDRYVVKQLDIGGRLWTVSAVFDGHLGNATVAHAAHHVPIIILEQLTALLARHGGSAADARALETVPPPLIADTLSRAVTAFDDAIANDVLELFPGGLDALAHTPDDEISAVLNDQRNGGENFRKAQLCMYGTTAVVALVDPEGENLWVVNLGDCQAIMVAVDAEGEPTVEVLTNVHNADCPPEVERVRSEHPGEEPVIDGRVLGAIAPSRCIGDAPFKQPPEFTRRILYNLFPGHHADTSPWEEFLVHNHTPPYISATPEITHYPIAEPSSPTAAPAGAGAAGAGAGAGAAPGGSASGTKIGARRNPRRYLILCSDGFTDVCALPSQRQQRVVEAWARECCRGPALPAAAANSDKRGTTAEEEENLALRLLWHAFGGTERSVSRALTVDMGTEAAWLDDMALVVQTLDEKGQIKGITEDLTAALEDIGSIIQYLAEKKASLECMRREHARFSSVVGRLPGDVLSIIFEHGIPSPSGGRSDPSQDDPLLSVKVAWVCRRWRTVALSNPKLWNKIHLDGSKVVPGASSPRFAELAARCRAHPTYLFIRSPKFSELEESGMLEGLRGACRGIEAQSQREEPSSESSGSLARSNLSQPRVPIPDRLPHSFSQLSNLYIQFAKARNAGFRAFDPRAIYQLRSPTLRRLVIHALPIPCHSTLDTNQLATSFPGLEELRIFGHPVQRSRAQSLVSSEPPTRTALFSQLRALSLVVDWNSVEGFIRAFQPLVLPALSELNIAICLPCNEEGVQTLAVEGCLARSRCPLERMNVVNMRESACWVDAWVERLRNTYPQLRLGDYHCDIDTTKAAWYHTTNIDKRPNRYWNVTEERTLQVLRRRSAQSLRPTGANAELKAGEE</sequence>
<dbReference type="InterPro" id="IPR036457">
    <property type="entry name" value="PPM-type-like_dom_sf"/>
</dbReference>